<dbReference type="SMART" id="SM00451">
    <property type="entry name" value="ZnF_U1"/>
    <property type="match status" value="1"/>
</dbReference>
<dbReference type="EMBL" id="GL433839">
    <property type="protein sequence ID" value="EFN57598.1"/>
    <property type="molecule type" value="Genomic_DNA"/>
</dbReference>
<dbReference type="FunCoup" id="E1Z9X4">
    <property type="interactions" value="360"/>
</dbReference>
<evidence type="ECO:0000313" key="8">
    <source>
        <dbReference type="Proteomes" id="UP000008141"/>
    </source>
</evidence>
<dbReference type="Proteomes" id="UP000008141">
    <property type="component" value="Unassembled WGS sequence"/>
</dbReference>
<keyword evidence="8" id="KW-1185">Reference proteome</keyword>
<dbReference type="InterPro" id="IPR035622">
    <property type="entry name" value="ZOP1_OCRE"/>
</dbReference>
<keyword evidence="4" id="KW-0175">Coiled coil</keyword>
<dbReference type="GeneID" id="17356834"/>
<dbReference type="InterPro" id="IPR013085">
    <property type="entry name" value="U1-CZ_Znf_C2H2"/>
</dbReference>
<dbReference type="PANTHER" id="PTHR13173:SF10">
    <property type="entry name" value="WW DOMAIN-BINDING PROTEIN 4"/>
    <property type="match status" value="1"/>
</dbReference>
<feature type="coiled-coil region" evidence="4">
    <location>
        <begin position="41"/>
        <end position="85"/>
    </location>
</feature>
<dbReference type="InterPro" id="IPR040023">
    <property type="entry name" value="WBP4"/>
</dbReference>
<dbReference type="Gene3D" id="3.30.160.60">
    <property type="entry name" value="Classic Zinc Finger"/>
    <property type="match status" value="1"/>
</dbReference>
<dbReference type="InterPro" id="IPR003604">
    <property type="entry name" value="Matrin/U1-like-C_Znf_C2H2"/>
</dbReference>
<evidence type="ECO:0000313" key="7">
    <source>
        <dbReference type="EMBL" id="EFN57598.1"/>
    </source>
</evidence>
<keyword evidence="1" id="KW-0479">Metal-binding</keyword>
<dbReference type="PANTHER" id="PTHR13173">
    <property type="entry name" value="WW DOMAIN BINDING PROTEIN 4"/>
    <property type="match status" value="1"/>
</dbReference>
<feature type="compositionally biased region" description="Basic and acidic residues" evidence="5">
    <location>
        <begin position="241"/>
        <end position="257"/>
    </location>
</feature>
<evidence type="ECO:0000256" key="2">
    <source>
        <dbReference type="ARBA" id="ARBA00022771"/>
    </source>
</evidence>
<feature type="compositionally biased region" description="Low complexity" evidence="5">
    <location>
        <begin position="205"/>
        <end position="224"/>
    </location>
</feature>
<dbReference type="SUPFAM" id="SSF57667">
    <property type="entry name" value="beta-beta-alpha zinc fingers"/>
    <property type="match status" value="1"/>
</dbReference>
<dbReference type="InterPro" id="IPR041591">
    <property type="entry name" value="OCRE"/>
</dbReference>
<dbReference type="OrthoDB" id="191651at2759"/>
<accession>E1Z9X4</accession>
<dbReference type="Pfam" id="PF06220">
    <property type="entry name" value="zf-U1"/>
    <property type="match status" value="1"/>
</dbReference>
<feature type="domain" description="U1-type" evidence="6">
    <location>
        <begin position="8"/>
        <end position="43"/>
    </location>
</feature>
<dbReference type="GO" id="GO:0000398">
    <property type="term" value="P:mRNA splicing, via spliceosome"/>
    <property type="evidence" value="ECO:0007669"/>
    <property type="project" value="InterPro"/>
</dbReference>
<feature type="region of interest" description="Disordered" evidence="5">
    <location>
        <begin position="203"/>
        <end position="271"/>
    </location>
</feature>
<dbReference type="KEGG" id="cvr:CHLNCDRAFT_57343"/>
<sequence>MTEFWVSQSNKWCEYCKCWLKDTAQSWAVHERGTGHQENVARKLREMRQKQDRDKRDEEQLAAAMDRVEQEAQRQYKADRKAEEEAVKARLGEWVFNVEAGYYYNAVHRWYYDTKTRMYYGGNPVEWTDKPTMPHEARYEVMNKPPPVPAAPAAARCSSGSGPAAVAGQKYAVAGSRVVNKHPLSEVGGYQLHSIQGTIGGAKGVGHASRGGSSSAGAAAGTAADAKRKRDGSAAGGSGKELSKEDREFLARREAARQRVQQRTAASFGLT</sequence>
<reference evidence="7 8" key="1">
    <citation type="journal article" date="2010" name="Plant Cell">
        <title>The Chlorella variabilis NC64A genome reveals adaptation to photosymbiosis, coevolution with viruses, and cryptic sex.</title>
        <authorList>
            <person name="Blanc G."/>
            <person name="Duncan G."/>
            <person name="Agarkova I."/>
            <person name="Borodovsky M."/>
            <person name="Gurnon J."/>
            <person name="Kuo A."/>
            <person name="Lindquist E."/>
            <person name="Lucas S."/>
            <person name="Pangilinan J."/>
            <person name="Polle J."/>
            <person name="Salamov A."/>
            <person name="Terry A."/>
            <person name="Yamada T."/>
            <person name="Dunigan D.D."/>
            <person name="Grigoriev I.V."/>
            <person name="Claverie J.M."/>
            <person name="Van Etten J.L."/>
        </authorList>
    </citation>
    <scope>NUCLEOTIDE SEQUENCE [LARGE SCALE GENOMIC DNA]</scope>
    <source>
        <strain evidence="7 8">NC64A</strain>
    </source>
</reference>
<dbReference type="InParanoid" id="E1Z9X4"/>
<gene>
    <name evidence="7" type="ORF">CHLNCDRAFT_57343</name>
</gene>
<keyword evidence="3" id="KW-0862">Zinc</keyword>
<dbReference type="OMA" id="KAAEWEY"/>
<evidence type="ECO:0000256" key="3">
    <source>
        <dbReference type="ARBA" id="ARBA00022833"/>
    </source>
</evidence>
<dbReference type="GO" id="GO:0003723">
    <property type="term" value="F:RNA binding"/>
    <property type="evidence" value="ECO:0007669"/>
    <property type="project" value="TreeGrafter"/>
</dbReference>
<dbReference type="AlphaFoldDB" id="E1Z9X4"/>
<evidence type="ECO:0000259" key="6">
    <source>
        <dbReference type="SMART" id="SM00451"/>
    </source>
</evidence>
<name>E1Z9X4_CHLVA</name>
<keyword evidence="2" id="KW-0863">Zinc-finger</keyword>
<proteinExistence type="predicted"/>
<evidence type="ECO:0000256" key="5">
    <source>
        <dbReference type="SAM" id="MobiDB-lite"/>
    </source>
</evidence>
<dbReference type="STRING" id="554065.E1Z9X4"/>
<evidence type="ECO:0000256" key="4">
    <source>
        <dbReference type="SAM" id="Coils"/>
    </source>
</evidence>
<dbReference type="RefSeq" id="XP_005849700.1">
    <property type="nucleotide sequence ID" value="XM_005849638.1"/>
</dbReference>
<evidence type="ECO:0000256" key="1">
    <source>
        <dbReference type="ARBA" id="ARBA00022723"/>
    </source>
</evidence>
<dbReference type="GO" id="GO:0071011">
    <property type="term" value="C:precatalytic spliceosome"/>
    <property type="evidence" value="ECO:0007669"/>
    <property type="project" value="TreeGrafter"/>
</dbReference>
<dbReference type="Pfam" id="PF17780">
    <property type="entry name" value="OCRE"/>
    <property type="match status" value="1"/>
</dbReference>
<organism evidence="8">
    <name type="scientific">Chlorella variabilis</name>
    <name type="common">Green alga</name>
    <dbReference type="NCBI Taxonomy" id="554065"/>
    <lineage>
        <taxon>Eukaryota</taxon>
        <taxon>Viridiplantae</taxon>
        <taxon>Chlorophyta</taxon>
        <taxon>core chlorophytes</taxon>
        <taxon>Trebouxiophyceae</taxon>
        <taxon>Chlorellales</taxon>
        <taxon>Chlorellaceae</taxon>
        <taxon>Chlorella clade</taxon>
        <taxon>Chlorella</taxon>
    </lineage>
</organism>
<dbReference type="GO" id="GO:0008270">
    <property type="term" value="F:zinc ion binding"/>
    <property type="evidence" value="ECO:0007669"/>
    <property type="project" value="UniProtKB-KW"/>
</dbReference>
<dbReference type="CDD" id="cd16165">
    <property type="entry name" value="OCRE_ZOP1_plant"/>
    <property type="match status" value="1"/>
</dbReference>
<dbReference type="InterPro" id="IPR036236">
    <property type="entry name" value="Znf_C2H2_sf"/>
</dbReference>
<feature type="compositionally biased region" description="Low complexity" evidence="5">
    <location>
        <begin position="258"/>
        <end position="271"/>
    </location>
</feature>
<dbReference type="eggNOG" id="KOG0150">
    <property type="taxonomic scope" value="Eukaryota"/>
</dbReference>
<protein>
    <recommendedName>
        <fullName evidence="6">U1-type domain-containing protein</fullName>
    </recommendedName>
</protein>